<feature type="non-terminal residue" evidence="1">
    <location>
        <position position="72"/>
    </location>
</feature>
<gene>
    <name evidence="1" type="ORF">HAX54_030010</name>
</gene>
<name>A0ABS8V915_DATST</name>
<sequence length="72" mass="7914">MWVATHEPPVKPILRAEIWAHVVVTYAWNSEMPVTTSGCKSNAGGGAGLRFQVAAQHPRFTCALRFMTGEML</sequence>
<evidence type="ECO:0000313" key="2">
    <source>
        <dbReference type="Proteomes" id="UP000823775"/>
    </source>
</evidence>
<keyword evidence="2" id="KW-1185">Reference proteome</keyword>
<comment type="caution">
    <text evidence="1">The sequence shown here is derived from an EMBL/GenBank/DDBJ whole genome shotgun (WGS) entry which is preliminary data.</text>
</comment>
<reference evidence="1 2" key="1">
    <citation type="journal article" date="2021" name="BMC Genomics">
        <title>Datura genome reveals duplications of psychoactive alkaloid biosynthetic genes and high mutation rate following tissue culture.</title>
        <authorList>
            <person name="Rajewski A."/>
            <person name="Carter-House D."/>
            <person name="Stajich J."/>
            <person name="Litt A."/>
        </authorList>
    </citation>
    <scope>NUCLEOTIDE SEQUENCE [LARGE SCALE GENOMIC DNA]</scope>
    <source>
        <strain evidence="1">AR-01</strain>
    </source>
</reference>
<dbReference type="EMBL" id="JACEIK010003746">
    <property type="protein sequence ID" value="MCD9642942.1"/>
    <property type="molecule type" value="Genomic_DNA"/>
</dbReference>
<evidence type="ECO:0000313" key="1">
    <source>
        <dbReference type="EMBL" id="MCD9642942.1"/>
    </source>
</evidence>
<organism evidence="1 2">
    <name type="scientific">Datura stramonium</name>
    <name type="common">Jimsonweed</name>
    <name type="synonym">Common thornapple</name>
    <dbReference type="NCBI Taxonomy" id="4076"/>
    <lineage>
        <taxon>Eukaryota</taxon>
        <taxon>Viridiplantae</taxon>
        <taxon>Streptophyta</taxon>
        <taxon>Embryophyta</taxon>
        <taxon>Tracheophyta</taxon>
        <taxon>Spermatophyta</taxon>
        <taxon>Magnoliopsida</taxon>
        <taxon>eudicotyledons</taxon>
        <taxon>Gunneridae</taxon>
        <taxon>Pentapetalae</taxon>
        <taxon>asterids</taxon>
        <taxon>lamiids</taxon>
        <taxon>Solanales</taxon>
        <taxon>Solanaceae</taxon>
        <taxon>Solanoideae</taxon>
        <taxon>Datureae</taxon>
        <taxon>Datura</taxon>
    </lineage>
</organism>
<protein>
    <submittedName>
        <fullName evidence="1">Uncharacterized protein</fullName>
    </submittedName>
</protein>
<proteinExistence type="predicted"/>
<dbReference type="Proteomes" id="UP000823775">
    <property type="component" value="Unassembled WGS sequence"/>
</dbReference>
<accession>A0ABS8V915</accession>